<comment type="function">
    <text evidence="2 9 11">Excises uracil residues from the DNA which can arise as a result of misincorporation of dUMP residues by DNA polymerase or due to deamination of cytosine.</text>
</comment>
<dbReference type="FunFam" id="3.40.470.10:FF:000001">
    <property type="entry name" value="Uracil-DNA glycosylase"/>
    <property type="match status" value="1"/>
</dbReference>
<dbReference type="PANTHER" id="PTHR11264:SF0">
    <property type="entry name" value="URACIL-DNA GLYCOSYLASE"/>
    <property type="match status" value="1"/>
</dbReference>
<evidence type="ECO:0000256" key="6">
    <source>
        <dbReference type="ARBA" id="ARBA00022763"/>
    </source>
</evidence>
<keyword evidence="13" id="KW-0326">Glycosidase</keyword>
<dbReference type="GO" id="GO:0005737">
    <property type="term" value="C:cytoplasm"/>
    <property type="evidence" value="ECO:0007669"/>
    <property type="project" value="UniProtKB-SubCell"/>
</dbReference>
<dbReference type="AlphaFoldDB" id="A0A9D1DVA1"/>
<reference evidence="13" key="1">
    <citation type="submission" date="2020-10" db="EMBL/GenBank/DDBJ databases">
        <authorList>
            <person name="Gilroy R."/>
        </authorList>
    </citation>
    <scope>NUCLEOTIDE SEQUENCE</scope>
    <source>
        <strain evidence="13">CHK184-20233</strain>
    </source>
</reference>
<evidence type="ECO:0000313" key="14">
    <source>
        <dbReference type="Proteomes" id="UP000824232"/>
    </source>
</evidence>
<keyword evidence="6 9" id="KW-0227">DNA damage</keyword>
<dbReference type="InterPro" id="IPR002043">
    <property type="entry name" value="UDG_fam1"/>
</dbReference>
<dbReference type="CDD" id="cd10027">
    <property type="entry name" value="UDG-F1-like"/>
    <property type="match status" value="1"/>
</dbReference>
<comment type="subcellular location">
    <subcellularLocation>
        <location evidence="9">Cytoplasm</location>
    </subcellularLocation>
</comment>
<dbReference type="EC" id="3.2.2.27" evidence="4 9"/>
<evidence type="ECO:0000256" key="10">
    <source>
        <dbReference type="PROSITE-ProRule" id="PRU10072"/>
    </source>
</evidence>
<dbReference type="Pfam" id="PF03167">
    <property type="entry name" value="UDG"/>
    <property type="match status" value="1"/>
</dbReference>
<keyword evidence="7 9" id="KW-0378">Hydrolase</keyword>
<evidence type="ECO:0000256" key="5">
    <source>
        <dbReference type="ARBA" id="ARBA00018429"/>
    </source>
</evidence>
<organism evidence="13 14">
    <name type="scientific">Candidatus Onthousia excrementipullorum</name>
    <dbReference type="NCBI Taxonomy" id="2840884"/>
    <lineage>
        <taxon>Bacteria</taxon>
        <taxon>Bacillati</taxon>
        <taxon>Bacillota</taxon>
        <taxon>Bacilli</taxon>
        <taxon>Candidatus Onthousia</taxon>
    </lineage>
</organism>
<dbReference type="PANTHER" id="PTHR11264">
    <property type="entry name" value="URACIL-DNA GLYCOSYLASE"/>
    <property type="match status" value="1"/>
</dbReference>
<dbReference type="InterPro" id="IPR005122">
    <property type="entry name" value="Uracil-DNA_glycosylase-like"/>
</dbReference>
<comment type="catalytic activity">
    <reaction evidence="1 9 11">
        <text>Hydrolyzes single-stranded DNA or mismatched double-stranded DNA and polynucleotides, releasing free uracil.</text>
        <dbReference type="EC" id="3.2.2.27"/>
    </reaction>
</comment>
<evidence type="ECO:0000256" key="3">
    <source>
        <dbReference type="ARBA" id="ARBA00008184"/>
    </source>
</evidence>
<dbReference type="EMBL" id="DVHC01000062">
    <property type="protein sequence ID" value="HIR59682.1"/>
    <property type="molecule type" value="Genomic_DNA"/>
</dbReference>
<comment type="caution">
    <text evidence="13">The sequence shown here is derived from an EMBL/GenBank/DDBJ whole genome shotgun (WGS) entry which is preliminary data.</text>
</comment>
<gene>
    <name evidence="9" type="primary">ung</name>
    <name evidence="13" type="ORF">IAB38_06490</name>
</gene>
<accession>A0A9D1DVA1</accession>
<keyword evidence="9" id="KW-0963">Cytoplasm</keyword>
<dbReference type="PROSITE" id="PS00130">
    <property type="entry name" value="U_DNA_GLYCOSYLASE"/>
    <property type="match status" value="1"/>
</dbReference>
<proteinExistence type="inferred from homology"/>
<name>A0A9D1DVA1_9FIRM</name>
<evidence type="ECO:0000256" key="4">
    <source>
        <dbReference type="ARBA" id="ARBA00012030"/>
    </source>
</evidence>
<evidence type="ECO:0000259" key="12">
    <source>
        <dbReference type="SMART" id="SM00986"/>
    </source>
</evidence>
<dbReference type="NCBIfam" id="NF003591">
    <property type="entry name" value="PRK05254.1-4"/>
    <property type="match status" value="1"/>
</dbReference>
<dbReference type="HAMAP" id="MF_00148">
    <property type="entry name" value="UDG"/>
    <property type="match status" value="1"/>
</dbReference>
<feature type="domain" description="Uracil-DNA glycosylase-like" evidence="12">
    <location>
        <begin position="50"/>
        <end position="210"/>
    </location>
</feature>
<dbReference type="SUPFAM" id="SSF52141">
    <property type="entry name" value="Uracil-DNA glycosylase-like"/>
    <property type="match status" value="1"/>
</dbReference>
<dbReference type="NCBIfam" id="NF003589">
    <property type="entry name" value="PRK05254.1-2"/>
    <property type="match status" value="1"/>
</dbReference>
<dbReference type="InterPro" id="IPR036895">
    <property type="entry name" value="Uracil-DNA_glycosylase-like_sf"/>
</dbReference>
<evidence type="ECO:0000256" key="1">
    <source>
        <dbReference type="ARBA" id="ARBA00001400"/>
    </source>
</evidence>
<dbReference type="GO" id="GO:0097510">
    <property type="term" value="P:base-excision repair, AP site formation via deaminated base removal"/>
    <property type="evidence" value="ECO:0007669"/>
    <property type="project" value="TreeGrafter"/>
</dbReference>
<evidence type="ECO:0000256" key="7">
    <source>
        <dbReference type="ARBA" id="ARBA00022801"/>
    </source>
</evidence>
<dbReference type="SMART" id="SM00986">
    <property type="entry name" value="UDG"/>
    <property type="match status" value="1"/>
</dbReference>
<dbReference type="SMART" id="SM00987">
    <property type="entry name" value="UreE_C"/>
    <property type="match status" value="1"/>
</dbReference>
<dbReference type="GO" id="GO:0004844">
    <property type="term" value="F:uracil DNA N-glycosylase activity"/>
    <property type="evidence" value="ECO:0007669"/>
    <property type="project" value="UniProtKB-UniRule"/>
</dbReference>
<dbReference type="NCBIfam" id="TIGR00628">
    <property type="entry name" value="ung"/>
    <property type="match status" value="1"/>
</dbReference>
<protein>
    <recommendedName>
        <fullName evidence="5 9">Uracil-DNA glycosylase</fullName>
        <shortName evidence="9">UDG</shortName>
        <ecNumber evidence="4 9">3.2.2.27</ecNumber>
    </recommendedName>
</protein>
<evidence type="ECO:0000256" key="2">
    <source>
        <dbReference type="ARBA" id="ARBA00002631"/>
    </source>
</evidence>
<reference evidence="13" key="2">
    <citation type="journal article" date="2021" name="PeerJ">
        <title>Extensive microbial diversity within the chicken gut microbiome revealed by metagenomics and culture.</title>
        <authorList>
            <person name="Gilroy R."/>
            <person name="Ravi A."/>
            <person name="Getino M."/>
            <person name="Pursley I."/>
            <person name="Horton D.L."/>
            <person name="Alikhan N.F."/>
            <person name="Baker D."/>
            <person name="Gharbi K."/>
            <person name="Hall N."/>
            <person name="Watson M."/>
            <person name="Adriaenssens E.M."/>
            <person name="Foster-Nyarko E."/>
            <person name="Jarju S."/>
            <person name="Secka A."/>
            <person name="Antonio M."/>
            <person name="Oren A."/>
            <person name="Chaudhuri R.R."/>
            <person name="La Ragione R."/>
            <person name="Hildebrand F."/>
            <person name="Pallen M.J."/>
        </authorList>
    </citation>
    <scope>NUCLEOTIDE SEQUENCE</scope>
    <source>
        <strain evidence="13">CHK184-20233</strain>
    </source>
</reference>
<evidence type="ECO:0000313" key="13">
    <source>
        <dbReference type="EMBL" id="HIR59682.1"/>
    </source>
</evidence>
<evidence type="ECO:0000256" key="11">
    <source>
        <dbReference type="RuleBase" id="RU003780"/>
    </source>
</evidence>
<keyword evidence="8 9" id="KW-0234">DNA repair</keyword>
<dbReference type="NCBIfam" id="NF003588">
    <property type="entry name" value="PRK05254.1-1"/>
    <property type="match status" value="1"/>
</dbReference>
<sequence>MRSMIGNDWDIYLKDEYNKDYFKKLIDFVNKEYKEKTIYPPKNEIFNALRHTPYKDVKVVILGQDPYHGEHQAEGLSFSVKNGIRKPPSLQNIFKELNDDLGIPFPKTSSLIPWADQGVLLLNAVLTVQANMAASHKDKGWEIFTDKIIELLDKKEEPVVFILWGSFARNKKKLITNKNHYIVESAHPSPLSAYNGFFGSKPFSKTNNFLISKGLKPIDWKID</sequence>
<dbReference type="Gene3D" id="3.40.470.10">
    <property type="entry name" value="Uracil-DNA glycosylase-like domain"/>
    <property type="match status" value="1"/>
</dbReference>
<dbReference type="NCBIfam" id="NF003592">
    <property type="entry name" value="PRK05254.1-5"/>
    <property type="match status" value="1"/>
</dbReference>
<feature type="active site" description="Proton acceptor" evidence="9 10">
    <location>
        <position position="65"/>
    </location>
</feature>
<comment type="similarity">
    <text evidence="3 9 11">Belongs to the uracil-DNA glycosylase (UDG) superfamily. UNG family.</text>
</comment>
<evidence type="ECO:0000256" key="9">
    <source>
        <dbReference type="HAMAP-Rule" id="MF_00148"/>
    </source>
</evidence>
<evidence type="ECO:0000256" key="8">
    <source>
        <dbReference type="ARBA" id="ARBA00023204"/>
    </source>
</evidence>
<dbReference type="Proteomes" id="UP000824232">
    <property type="component" value="Unassembled WGS sequence"/>
</dbReference>
<dbReference type="InterPro" id="IPR018085">
    <property type="entry name" value="Ura-DNA_Glyclase_AS"/>
</dbReference>